<sequence length="58" mass="6755">MLLDKILLVVIMILLSLLAWMFFSPYHMYSTAYEFLELFGFQEGYKNLGFGPPTEISD</sequence>
<evidence type="ECO:0000256" key="1">
    <source>
        <dbReference type="SAM" id="Phobius"/>
    </source>
</evidence>
<evidence type="ECO:0000313" key="5">
    <source>
        <dbReference type="Proteomes" id="UP000041601"/>
    </source>
</evidence>
<dbReference type="Proteomes" id="UP000595309">
    <property type="component" value="Chromosome"/>
</dbReference>
<evidence type="ECO:0000313" key="2">
    <source>
        <dbReference type="EMBL" id="CFQ56792.1"/>
    </source>
</evidence>
<evidence type="ECO:0000313" key="4">
    <source>
        <dbReference type="EMBL" id="QQU46530.1"/>
    </source>
</evidence>
<keyword evidence="1" id="KW-0812">Transmembrane</keyword>
<dbReference type="PATRIC" id="fig|630.30.peg.84"/>
<keyword evidence="1" id="KW-0472">Membrane</keyword>
<reference evidence="3 5" key="2">
    <citation type="submission" date="2015-03" db="EMBL/GenBank/DDBJ databases">
        <authorList>
            <consortium name="Pathogen Informatics"/>
            <person name="Murphy D."/>
        </authorList>
    </citation>
    <scope>NUCLEOTIDE SEQUENCE [LARGE SCALE GENOMIC DNA]</scope>
    <source>
        <strain evidence="3 5">IP05342</strain>
    </source>
</reference>
<accession>A0A0E1NL02</accession>
<organism evidence="2 6">
    <name type="scientific">Yersinia enterocolitica</name>
    <dbReference type="NCBI Taxonomy" id="630"/>
    <lineage>
        <taxon>Bacteria</taxon>
        <taxon>Pseudomonadati</taxon>
        <taxon>Pseudomonadota</taxon>
        <taxon>Gammaproteobacteria</taxon>
        <taxon>Enterobacterales</taxon>
        <taxon>Yersiniaceae</taxon>
        <taxon>Yersinia</taxon>
    </lineage>
</organism>
<dbReference type="RefSeq" id="WP_005158066.1">
    <property type="nucleotide sequence ID" value="NZ_CGBC01000007.1"/>
</dbReference>
<evidence type="ECO:0000313" key="3">
    <source>
        <dbReference type="EMBL" id="CND30366.1"/>
    </source>
</evidence>
<dbReference type="AlphaFoldDB" id="A0A0E1NL02"/>
<name>A0A0E1NL02_YEREN</name>
<dbReference type="EMBL" id="CPXJ01000008">
    <property type="protein sequence ID" value="CND30366.1"/>
    <property type="molecule type" value="Genomic_DNA"/>
</dbReference>
<keyword evidence="5" id="KW-1185">Reference proteome</keyword>
<proteinExistence type="predicted"/>
<dbReference type="GeneID" id="51907354"/>
<dbReference type="Proteomes" id="UP000048841">
    <property type="component" value="Unassembled WGS sequence"/>
</dbReference>
<dbReference type="EMBL" id="CP068146">
    <property type="protein sequence ID" value="QQU46530.1"/>
    <property type="molecule type" value="Genomic_DNA"/>
</dbReference>
<evidence type="ECO:0000313" key="7">
    <source>
        <dbReference type="Proteomes" id="UP000595309"/>
    </source>
</evidence>
<reference evidence="2 6" key="1">
    <citation type="submission" date="2015-03" db="EMBL/GenBank/DDBJ databases">
        <authorList>
            <person name="Murphy D."/>
        </authorList>
    </citation>
    <scope>NUCLEOTIDE SEQUENCE [LARGE SCALE GENOMIC DNA]</scope>
    <source>
        <strain evidence="2 6">IP26249</strain>
    </source>
</reference>
<dbReference type="Proteomes" id="UP000041601">
    <property type="component" value="Unassembled WGS sequence"/>
</dbReference>
<gene>
    <name evidence="2" type="ORF">ERS137941_01051</name>
    <name evidence="3" type="ORF">ERS137959_00822</name>
    <name evidence="4" type="ORF">I6I39_16600</name>
</gene>
<reference evidence="4 7" key="3">
    <citation type="submission" date="2021-01" db="EMBL/GenBank/DDBJ databases">
        <title>FDA dAtabase for Regulatory Grade micrObial Sequences (FDA-ARGOS): Supporting development and validation of Infectious Disease Dx tests.</title>
        <authorList>
            <person name="Blissenbach B."/>
            <person name="Krut O."/>
            <person name="Tallon L."/>
            <person name="Sadzewicz L."/>
            <person name="Zhao X."/>
            <person name="Boylan J."/>
            <person name="Ott S."/>
            <person name="Bowen H."/>
            <person name="Vavikolanu K."/>
            <person name="Mehta A."/>
            <person name="Aluvathingal J."/>
            <person name="Nadendla S."/>
            <person name="Yan Y."/>
            <person name="Sichtig H."/>
        </authorList>
    </citation>
    <scope>NUCLEOTIDE SEQUENCE [LARGE SCALE GENOMIC DNA]</scope>
    <source>
        <strain evidence="4 7">FDAARGOS_1082</strain>
    </source>
</reference>
<feature type="transmembrane region" description="Helical" evidence="1">
    <location>
        <begin position="6"/>
        <end position="23"/>
    </location>
</feature>
<protein>
    <submittedName>
        <fullName evidence="2">Uncharacterized protein</fullName>
    </submittedName>
</protein>
<dbReference type="EMBL" id="CGBR01000005">
    <property type="protein sequence ID" value="CFQ56792.1"/>
    <property type="molecule type" value="Genomic_DNA"/>
</dbReference>
<dbReference type="KEGG" id="yet:CH48_4097"/>
<evidence type="ECO:0000313" key="6">
    <source>
        <dbReference type="Proteomes" id="UP000048841"/>
    </source>
</evidence>
<keyword evidence="1" id="KW-1133">Transmembrane helix</keyword>